<dbReference type="InterPro" id="IPR052515">
    <property type="entry name" value="Gfo/Idh/MocA_Oxidoreductase"/>
</dbReference>
<evidence type="ECO:0000259" key="2">
    <source>
        <dbReference type="Pfam" id="PF22725"/>
    </source>
</evidence>
<reference evidence="3" key="2">
    <citation type="journal article" date="2021" name="PeerJ">
        <title>Extensive microbial diversity within the chicken gut microbiome revealed by metagenomics and culture.</title>
        <authorList>
            <person name="Gilroy R."/>
            <person name="Ravi A."/>
            <person name="Getino M."/>
            <person name="Pursley I."/>
            <person name="Horton D.L."/>
            <person name="Alikhan N.F."/>
            <person name="Baker D."/>
            <person name="Gharbi K."/>
            <person name="Hall N."/>
            <person name="Watson M."/>
            <person name="Adriaenssens E.M."/>
            <person name="Foster-Nyarko E."/>
            <person name="Jarju S."/>
            <person name="Secka A."/>
            <person name="Antonio M."/>
            <person name="Oren A."/>
            <person name="Chaudhuri R.R."/>
            <person name="La Ragione R."/>
            <person name="Hildebrand F."/>
            <person name="Pallen M.J."/>
        </authorList>
    </citation>
    <scope>NUCLEOTIDE SEQUENCE</scope>
    <source>
        <strain evidence="3">CHK195-4489</strain>
    </source>
</reference>
<protein>
    <submittedName>
        <fullName evidence="3">Gfo/Idh/MocA family oxidoreductase</fullName>
    </submittedName>
</protein>
<dbReference type="GO" id="GO:0000166">
    <property type="term" value="F:nucleotide binding"/>
    <property type="evidence" value="ECO:0007669"/>
    <property type="project" value="InterPro"/>
</dbReference>
<dbReference type="InterPro" id="IPR036291">
    <property type="entry name" value="NAD(P)-bd_dom_sf"/>
</dbReference>
<dbReference type="Gene3D" id="3.30.360.10">
    <property type="entry name" value="Dihydrodipicolinate Reductase, domain 2"/>
    <property type="match status" value="1"/>
</dbReference>
<name>A0A9D1LAF1_9CLOT</name>
<dbReference type="Pfam" id="PF22725">
    <property type="entry name" value="GFO_IDH_MocA_C3"/>
    <property type="match status" value="1"/>
</dbReference>
<proteinExistence type="predicted"/>
<comment type="caution">
    <text evidence="3">The sequence shown here is derived from an EMBL/GenBank/DDBJ whole genome shotgun (WGS) entry which is preliminary data.</text>
</comment>
<dbReference type="InterPro" id="IPR000683">
    <property type="entry name" value="Gfo/Idh/MocA-like_OxRdtase_N"/>
</dbReference>
<dbReference type="SUPFAM" id="SSF55347">
    <property type="entry name" value="Glyceraldehyde-3-phosphate dehydrogenase-like, C-terminal domain"/>
    <property type="match status" value="1"/>
</dbReference>
<sequence length="414" mass="46483">MNCVRMGIVGLGNMGTLTANFIHAGDIENCVIGAVCDIREERLLYAKTHYTEVSEACIYTDYLEMLEKAPIDAVYIAVPHYLHPEVAIAAFAKGLHVITEKPEAVYTEAARRMNEAYDAAAARRPELRYAIMYNQRTNPYYQRIREISSSGRLGVLRRVIWNITNWYRTQAYYDSSDWRATWDGEGAGVLLNQSVHNLDLWQWMLGMPRRIRAFAYEGKYHDIQVEDDVTIYAEYACGATGVFMTSTGEYPGANRLEIQYDAGKIIYDGGLLRIWSLSESARSFSDRTEQPFSAPEISYEESEVPGMETAHRGIMTNFVNAILRSEPLIASGKEGIYALSLCNAALLSSWKDDWVSFAAGADCTDPLLSYEKEYKACLDRKISDTAGKRRGSEKKRTVFLDLAENASGGSLGSR</sequence>
<dbReference type="AlphaFoldDB" id="A0A9D1LAF1"/>
<feature type="domain" description="Gfo/Idh/MocA-like oxidoreductase N-terminal" evidence="1">
    <location>
        <begin position="4"/>
        <end position="118"/>
    </location>
</feature>
<dbReference type="PANTHER" id="PTHR43249:SF1">
    <property type="entry name" value="D-GLUCOSIDE 3-DEHYDROGENASE"/>
    <property type="match status" value="1"/>
</dbReference>
<feature type="domain" description="GFO/IDH/MocA-like oxidoreductase" evidence="2">
    <location>
        <begin position="141"/>
        <end position="265"/>
    </location>
</feature>
<dbReference type="EMBL" id="DVMM01000158">
    <property type="protein sequence ID" value="HIU30110.1"/>
    <property type="molecule type" value="Genomic_DNA"/>
</dbReference>
<evidence type="ECO:0000313" key="4">
    <source>
        <dbReference type="Proteomes" id="UP000824089"/>
    </source>
</evidence>
<evidence type="ECO:0000313" key="3">
    <source>
        <dbReference type="EMBL" id="HIU30110.1"/>
    </source>
</evidence>
<reference evidence="3" key="1">
    <citation type="submission" date="2020-10" db="EMBL/GenBank/DDBJ databases">
        <authorList>
            <person name="Gilroy R."/>
        </authorList>
    </citation>
    <scope>NUCLEOTIDE SEQUENCE</scope>
    <source>
        <strain evidence="3">CHK195-4489</strain>
    </source>
</reference>
<evidence type="ECO:0000259" key="1">
    <source>
        <dbReference type="Pfam" id="PF01408"/>
    </source>
</evidence>
<accession>A0A9D1LAF1</accession>
<gene>
    <name evidence="3" type="ORF">IAD50_07435</name>
</gene>
<dbReference type="Proteomes" id="UP000824089">
    <property type="component" value="Unassembled WGS sequence"/>
</dbReference>
<dbReference type="Gene3D" id="3.40.50.720">
    <property type="entry name" value="NAD(P)-binding Rossmann-like Domain"/>
    <property type="match status" value="1"/>
</dbReference>
<organism evidence="3 4">
    <name type="scientific">Candidatus Egerieisoma faecipullorum</name>
    <dbReference type="NCBI Taxonomy" id="2840963"/>
    <lineage>
        <taxon>Bacteria</taxon>
        <taxon>Bacillati</taxon>
        <taxon>Bacillota</taxon>
        <taxon>Clostridia</taxon>
        <taxon>Eubacteriales</taxon>
        <taxon>Clostridiaceae</taxon>
        <taxon>Clostridiaceae incertae sedis</taxon>
        <taxon>Candidatus Egerieisoma</taxon>
    </lineage>
</organism>
<dbReference type="SUPFAM" id="SSF51735">
    <property type="entry name" value="NAD(P)-binding Rossmann-fold domains"/>
    <property type="match status" value="1"/>
</dbReference>
<dbReference type="Pfam" id="PF01408">
    <property type="entry name" value="GFO_IDH_MocA"/>
    <property type="match status" value="1"/>
</dbReference>
<dbReference type="InterPro" id="IPR055170">
    <property type="entry name" value="GFO_IDH_MocA-like_dom"/>
</dbReference>
<dbReference type="PANTHER" id="PTHR43249">
    <property type="entry name" value="UDP-N-ACETYL-2-AMINO-2-DEOXY-D-GLUCURONATE OXIDASE"/>
    <property type="match status" value="1"/>
</dbReference>